<feature type="domain" description="Bacterial sugar transferase" evidence="10">
    <location>
        <begin position="35"/>
        <end position="223"/>
    </location>
</feature>
<keyword evidence="3" id="KW-1003">Cell membrane</keyword>
<evidence type="ECO:0000256" key="8">
    <source>
        <dbReference type="ARBA" id="ARBA00023169"/>
    </source>
</evidence>
<dbReference type="PANTHER" id="PTHR30576:SF4">
    <property type="entry name" value="UNDECAPRENYL-PHOSPHATE GALACTOSE PHOSPHOTRANSFERASE"/>
    <property type="match status" value="1"/>
</dbReference>
<evidence type="ECO:0000256" key="1">
    <source>
        <dbReference type="ARBA" id="ARBA00004236"/>
    </source>
</evidence>
<evidence type="ECO:0000313" key="11">
    <source>
        <dbReference type="EMBL" id="PRY19847.1"/>
    </source>
</evidence>
<proteinExistence type="inferred from homology"/>
<keyword evidence="4 11" id="KW-0808">Transferase</keyword>
<evidence type="ECO:0000256" key="7">
    <source>
        <dbReference type="ARBA" id="ARBA00023136"/>
    </source>
</evidence>
<feature type="transmembrane region" description="Helical" evidence="9">
    <location>
        <begin position="40"/>
        <end position="63"/>
    </location>
</feature>
<accession>A0A2T0RFC7</accession>
<comment type="subcellular location">
    <subcellularLocation>
        <location evidence="1">Cell membrane</location>
    </subcellularLocation>
</comment>
<evidence type="ECO:0000256" key="3">
    <source>
        <dbReference type="ARBA" id="ARBA00022475"/>
    </source>
</evidence>
<evidence type="ECO:0000256" key="9">
    <source>
        <dbReference type="SAM" id="Phobius"/>
    </source>
</evidence>
<keyword evidence="8" id="KW-0270">Exopolysaccharide synthesis</keyword>
<keyword evidence="5 9" id="KW-0812">Transmembrane</keyword>
<evidence type="ECO:0000256" key="6">
    <source>
        <dbReference type="ARBA" id="ARBA00022989"/>
    </source>
</evidence>
<dbReference type="GO" id="GO:0000271">
    <property type="term" value="P:polysaccharide biosynthetic process"/>
    <property type="evidence" value="ECO:0007669"/>
    <property type="project" value="UniProtKB-KW"/>
</dbReference>
<evidence type="ECO:0000256" key="5">
    <source>
        <dbReference type="ARBA" id="ARBA00022692"/>
    </source>
</evidence>
<protein>
    <submittedName>
        <fullName evidence="11">Lipopolysaccharide/colanic/teichoic acid biosynthesis glycosyltransferase</fullName>
    </submittedName>
</protein>
<dbReference type="InterPro" id="IPR003362">
    <property type="entry name" value="Bact_transf"/>
</dbReference>
<evidence type="ECO:0000313" key="12">
    <source>
        <dbReference type="Proteomes" id="UP000239480"/>
    </source>
</evidence>
<comment type="similarity">
    <text evidence="2">Belongs to the bacterial sugar transferase family.</text>
</comment>
<dbReference type="AlphaFoldDB" id="A0A2T0RFC7"/>
<evidence type="ECO:0000256" key="4">
    <source>
        <dbReference type="ARBA" id="ARBA00022679"/>
    </source>
</evidence>
<evidence type="ECO:0000256" key="2">
    <source>
        <dbReference type="ARBA" id="ARBA00006464"/>
    </source>
</evidence>
<reference evidence="11 12" key="1">
    <citation type="submission" date="2018-03" db="EMBL/GenBank/DDBJ databases">
        <title>Genomic Encyclopedia of Archaeal and Bacterial Type Strains, Phase II (KMG-II): from individual species to whole genera.</title>
        <authorList>
            <person name="Goeker M."/>
        </authorList>
    </citation>
    <scope>NUCLEOTIDE SEQUENCE [LARGE SCALE GENOMIC DNA]</scope>
    <source>
        <strain evidence="11 12">DSM 29328</strain>
    </source>
</reference>
<comment type="caution">
    <text evidence="11">The sequence shown here is derived from an EMBL/GenBank/DDBJ whole genome shotgun (WGS) entry which is preliminary data.</text>
</comment>
<evidence type="ECO:0000259" key="10">
    <source>
        <dbReference type="Pfam" id="PF02397"/>
    </source>
</evidence>
<keyword evidence="7 9" id="KW-0472">Membrane</keyword>
<dbReference type="EMBL" id="PVTD01000017">
    <property type="protein sequence ID" value="PRY19847.1"/>
    <property type="molecule type" value="Genomic_DNA"/>
</dbReference>
<gene>
    <name evidence="11" type="ORF">CLV78_11711</name>
</gene>
<keyword evidence="12" id="KW-1185">Reference proteome</keyword>
<dbReference type="RefSeq" id="WP_245925252.1">
    <property type="nucleotide sequence ID" value="NZ_PVTD01000017.1"/>
</dbReference>
<dbReference type="Pfam" id="PF02397">
    <property type="entry name" value="Bac_transf"/>
    <property type="match status" value="1"/>
</dbReference>
<dbReference type="PANTHER" id="PTHR30576">
    <property type="entry name" value="COLANIC BIOSYNTHESIS UDP-GLUCOSE LIPID CARRIER TRANSFERASE"/>
    <property type="match status" value="1"/>
</dbReference>
<dbReference type="Proteomes" id="UP000239480">
    <property type="component" value="Unassembled WGS sequence"/>
</dbReference>
<name>A0A2T0RFC7_9RHOB</name>
<dbReference type="GO" id="GO:0016780">
    <property type="term" value="F:phosphotransferase activity, for other substituted phosphate groups"/>
    <property type="evidence" value="ECO:0007669"/>
    <property type="project" value="TreeGrafter"/>
</dbReference>
<sequence>MTLQAKFPATDVQIASSIGASIDSVPNSLYRQCGKRLIDLALVLLALPLVLPVVTVLAACIALDRANPVFVQKRIGKDGKVFRMLKLRTMVPDAEARLEAHLDLDPAAAREWERTQKLRHDPRVTWVGRFLRKTSLDELPQLWNVLVGDMSLVGPRPMMESQMPLYPGSAYYDVRPGLTGPWQISARNEAEFASRATYDTRYSETLSLGADIGILLRTVTVVIRATGY</sequence>
<organism evidence="11 12">
    <name type="scientific">Aliiruegeria haliotis</name>
    <dbReference type="NCBI Taxonomy" id="1280846"/>
    <lineage>
        <taxon>Bacteria</taxon>
        <taxon>Pseudomonadati</taxon>
        <taxon>Pseudomonadota</taxon>
        <taxon>Alphaproteobacteria</taxon>
        <taxon>Rhodobacterales</taxon>
        <taxon>Roseobacteraceae</taxon>
        <taxon>Aliiruegeria</taxon>
    </lineage>
</organism>
<dbReference type="GO" id="GO:0005886">
    <property type="term" value="C:plasma membrane"/>
    <property type="evidence" value="ECO:0007669"/>
    <property type="project" value="UniProtKB-SubCell"/>
</dbReference>
<keyword evidence="6 9" id="KW-1133">Transmembrane helix</keyword>